<gene>
    <name evidence="1" type="ordered locus">Celal_4071</name>
</gene>
<dbReference type="HOGENOM" id="CLU_3059809_0_0_10"/>
<dbReference type="KEGG" id="cao:Celal_4071"/>
<proteinExistence type="predicted"/>
<protein>
    <submittedName>
        <fullName evidence="1">Uncharacterized protein</fullName>
    </submittedName>
</protein>
<accession>E6XDX6</accession>
<name>E6XDX6_CELAD</name>
<evidence type="ECO:0000313" key="1">
    <source>
        <dbReference type="EMBL" id="ADV51314.1"/>
    </source>
</evidence>
<organism evidence="1 2">
    <name type="scientific">Cellulophaga algicola (strain DSM 14237 / IC166 / ACAM 630)</name>
    <dbReference type="NCBI Taxonomy" id="688270"/>
    <lineage>
        <taxon>Bacteria</taxon>
        <taxon>Pseudomonadati</taxon>
        <taxon>Bacteroidota</taxon>
        <taxon>Flavobacteriia</taxon>
        <taxon>Flavobacteriales</taxon>
        <taxon>Flavobacteriaceae</taxon>
        <taxon>Cellulophaga</taxon>
    </lineage>
</organism>
<evidence type="ECO:0000313" key="2">
    <source>
        <dbReference type="Proteomes" id="UP000008634"/>
    </source>
</evidence>
<reference evidence="1 2" key="1">
    <citation type="journal article" date="2010" name="Stand. Genomic Sci.">
        <title>Complete genome sequence of Cellulophaga algicola type strain (IC166).</title>
        <authorList>
            <person name="Abt B."/>
            <person name="Lu M."/>
            <person name="Misra M."/>
            <person name="Han C."/>
            <person name="Nolan M."/>
            <person name="Lucas S."/>
            <person name="Hammon N."/>
            <person name="Deshpande S."/>
            <person name="Cheng J.F."/>
            <person name="Tapia R."/>
            <person name="Goodwin L."/>
            <person name="Pitluck S."/>
            <person name="Liolios K."/>
            <person name="Pagani I."/>
            <person name="Ivanova N."/>
            <person name="Mavromatis K."/>
            <person name="Ovchinikova G."/>
            <person name="Pati A."/>
            <person name="Chen A."/>
            <person name="Palaniappan K."/>
            <person name="Land M."/>
            <person name="Hauser L."/>
            <person name="Chang Y.J."/>
            <person name="Jeffries C.D."/>
            <person name="Detter J.C."/>
            <person name="Brambilla E."/>
            <person name="Rohde M."/>
            <person name="Tindall B.J."/>
            <person name="Goker M."/>
            <person name="Woyke T."/>
            <person name="Bristow J."/>
            <person name="Eisen J.A."/>
            <person name="Markowitz V."/>
            <person name="Hugenholtz P."/>
            <person name="Kyrpides N.C."/>
            <person name="Klenk H.P."/>
            <person name="Lapidus A."/>
        </authorList>
    </citation>
    <scope>NUCLEOTIDE SEQUENCE [LARGE SCALE GENOMIC DNA]</scope>
    <source>
        <strain evidence="2">DSM 14237 / IC166 / ACAM 630</strain>
    </source>
</reference>
<dbReference type="AlphaFoldDB" id="E6XDX6"/>
<sequence length="53" mass="6150">MYAVLIRIVKKNSRHTVMITLCFIPKKPATQTAYLVFAKTQSQRRKTKRAILS</sequence>
<dbReference type="EMBL" id="CP002453">
    <property type="protein sequence ID" value="ADV51314.1"/>
    <property type="molecule type" value="Genomic_DNA"/>
</dbReference>
<dbReference type="Proteomes" id="UP000008634">
    <property type="component" value="Chromosome"/>
</dbReference>
<keyword evidence="2" id="KW-1185">Reference proteome</keyword>